<dbReference type="EC" id="2.4.2.21" evidence="3"/>
<evidence type="ECO:0000256" key="3">
    <source>
        <dbReference type="ARBA" id="ARBA00011991"/>
    </source>
</evidence>
<evidence type="ECO:0000256" key="6">
    <source>
        <dbReference type="ARBA" id="ARBA00022676"/>
    </source>
</evidence>
<dbReference type="GO" id="GO:0008939">
    <property type="term" value="F:nicotinate-nucleotide-dimethylbenzimidazole phosphoribosyltransferase activity"/>
    <property type="evidence" value="ECO:0007669"/>
    <property type="project" value="UniProtKB-EC"/>
</dbReference>
<keyword evidence="5" id="KW-0169">Cobalamin biosynthesis</keyword>
<organism evidence="10 11">
    <name type="scientific">Phascolarctobacterium succinatutens</name>
    <dbReference type="NCBI Taxonomy" id="626940"/>
    <lineage>
        <taxon>Bacteria</taxon>
        <taxon>Bacillati</taxon>
        <taxon>Bacillota</taxon>
        <taxon>Negativicutes</taxon>
        <taxon>Acidaminococcales</taxon>
        <taxon>Acidaminococcaceae</taxon>
        <taxon>Phascolarctobacterium</taxon>
    </lineage>
</organism>
<dbReference type="Proteomes" id="UP000186777">
    <property type="component" value="Unassembled WGS sequence"/>
</dbReference>
<evidence type="ECO:0000256" key="5">
    <source>
        <dbReference type="ARBA" id="ARBA00022573"/>
    </source>
</evidence>
<reference evidence="10 11" key="1">
    <citation type="journal article" date="2016" name="Nat. Biotechnol.">
        <title>Measurement of bacterial replication rates in microbial communities.</title>
        <authorList>
            <person name="Brown C.T."/>
            <person name="Olm M.R."/>
            <person name="Thomas B.C."/>
            <person name="Banfield J.F."/>
        </authorList>
    </citation>
    <scope>NUCLEOTIDE SEQUENCE [LARGE SCALE GENOMIC DNA]</scope>
    <source>
        <strain evidence="10">46_33</strain>
    </source>
</reference>
<dbReference type="GO" id="GO:0009236">
    <property type="term" value="P:cobalamin biosynthetic process"/>
    <property type="evidence" value="ECO:0007669"/>
    <property type="project" value="UniProtKB-KW"/>
</dbReference>
<dbReference type="Gene3D" id="3.40.50.10210">
    <property type="match status" value="1"/>
</dbReference>
<dbReference type="EMBL" id="MNTG01000046">
    <property type="protein sequence ID" value="OLA36351.1"/>
    <property type="molecule type" value="Genomic_DNA"/>
</dbReference>
<dbReference type="InterPro" id="IPR003200">
    <property type="entry name" value="Nict_dMeBzImd_PRibTrfase"/>
</dbReference>
<evidence type="ECO:0000256" key="4">
    <source>
        <dbReference type="ARBA" id="ARBA00015486"/>
    </source>
</evidence>
<dbReference type="PANTHER" id="PTHR43463:SF1">
    <property type="entry name" value="NICOTINATE-NUCLEOTIDE--DIMETHYLBENZIMIDAZOLE PHOSPHORIBOSYLTRANSFERASE"/>
    <property type="match status" value="1"/>
</dbReference>
<evidence type="ECO:0000256" key="7">
    <source>
        <dbReference type="ARBA" id="ARBA00022679"/>
    </source>
</evidence>
<name>A0A1Q6R1V3_9FIRM</name>
<dbReference type="STRING" id="626940.BHW43_10320"/>
<proteinExistence type="inferred from homology"/>
<keyword evidence="7" id="KW-0808">Transferase</keyword>
<dbReference type="UniPathway" id="UPA00061">
    <property type="reaction ID" value="UER00516"/>
</dbReference>
<dbReference type="SUPFAM" id="SSF52733">
    <property type="entry name" value="Nicotinate mononucleotide:5,6-dimethylbenzimidazole phosphoribosyltransferase (CobT)"/>
    <property type="match status" value="1"/>
</dbReference>
<dbReference type="PANTHER" id="PTHR43463">
    <property type="entry name" value="NICOTINATE-NUCLEOTIDE--DIMETHYLBENZIMIDAZOLE PHOSPHORIBOSYLTRANSFERASE"/>
    <property type="match status" value="1"/>
</dbReference>
<comment type="catalytic activity">
    <reaction evidence="9">
        <text>5,6-dimethylbenzimidazole + nicotinate beta-D-ribonucleotide = alpha-ribazole 5'-phosphate + nicotinate + H(+)</text>
        <dbReference type="Rhea" id="RHEA:11196"/>
        <dbReference type="ChEBI" id="CHEBI:15378"/>
        <dbReference type="ChEBI" id="CHEBI:15890"/>
        <dbReference type="ChEBI" id="CHEBI:32544"/>
        <dbReference type="ChEBI" id="CHEBI:57502"/>
        <dbReference type="ChEBI" id="CHEBI:57918"/>
        <dbReference type="EC" id="2.4.2.21"/>
    </reaction>
</comment>
<comment type="similarity">
    <text evidence="2">Belongs to the CobT family.</text>
</comment>
<dbReference type="Pfam" id="PF02277">
    <property type="entry name" value="DBI_PRT"/>
    <property type="match status" value="2"/>
</dbReference>
<accession>A0A1Q6R1V3</accession>
<dbReference type="RefSeq" id="WP_303680476.1">
    <property type="nucleotide sequence ID" value="NZ_MNTG01000046.1"/>
</dbReference>
<evidence type="ECO:0000256" key="1">
    <source>
        <dbReference type="ARBA" id="ARBA00005049"/>
    </source>
</evidence>
<keyword evidence="6" id="KW-0328">Glycosyltransferase</keyword>
<evidence type="ECO:0000256" key="2">
    <source>
        <dbReference type="ARBA" id="ARBA00007110"/>
    </source>
</evidence>
<comment type="pathway">
    <text evidence="1">Nucleoside biosynthesis; alpha-ribazole biosynthesis; alpha-ribazole from 5,6-dimethylbenzimidazole: step 1/2.</text>
</comment>
<evidence type="ECO:0000313" key="11">
    <source>
        <dbReference type="Proteomes" id="UP000186777"/>
    </source>
</evidence>
<protein>
    <recommendedName>
        <fullName evidence="4">Nicotinate-nucleotide--dimethylbenzimidazole phosphoribosyltransferase</fullName>
        <ecNumber evidence="3">2.4.2.21</ecNumber>
    </recommendedName>
    <alternativeName>
        <fullName evidence="8">N(1)-alpha-phosphoribosyltransferase</fullName>
    </alternativeName>
</protein>
<dbReference type="InterPro" id="IPR036087">
    <property type="entry name" value="Nict_dMeBzImd_PRibTrfase_sf"/>
</dbReference>
<gene>
    <name evidence="10" type="ORF">BHW43_10320</name>
</gene>
<evidence type="ECO:0000256" key="9">
    <source>
        <dbReference type="ARBA" id="ARBA00047340"/>
    </source>
</evidence>
<dbReference type="AlphaFoldDB" id="A0A1Q6R1V3"/>
<comment type="caution">
    <text evidence="10">The sequence shown here is derived from an EMBL/GenBank/DDBJ whole genome shotgun (WGS) entry which is preliminary data.</text>
</comment>
<evidence type="ECO:0000256" key="8">
    <source>
        <dbReference type="ARBA" id="ARBA00030686"/>
    </source>
</evidence>
<dbReference type="Gene3D" id="1.10.1610.10">
    <property type="match status" value="1"/>
</dbReference>
<dbReference type="InterPro" id="IPR023195">
    <property type="entry name" value="Nict_dMeBzImd_PRibTrfase_N"/>
</dbReference>
<evidence type="ECO:0000313" key="10">
    <source>
        <dbReference type="EMBL" id="OLA36351.1"/>
    </source>
</evidence>
<sequence>MHIEEIIQKIVPADRGCMKLAQTRFDNLIKPVGSLAKLEEMTSRYCGIKGIYEKEDLDYPKRDLLVWCGIEEAAQAEKIMHAKWPVNVLAAETGAKAVALLVTSEEEADALEEGAALVQELVHEKGLELLGFGCLSNPDNEMVRTAMAGALLQAAAMKVPVMLDGVAVCKAAKKAADMAPAVLDYCFAGHVSAEPGAEECLQELGLTAPLRLNIPDGAGEGAAVCFTLLNAGVKAYKEMETFEEAGVHAEMKEFSLAEQSKKGAKA</sequence>